<sequence>MTYLYAFAAVLLVVVILAAIYRPFGDYMAWVFTSPKNLAPERFFYRLVGIDPDKEQPWRSYLRGVLAFSLAGLLLLYAMQRLQQYLPWSLGLGSVSPFLAFNTAVSFVSNTDWQSYSPEATMGYTVQLAGLCVQNFVSAAVGMVVAIALVRGFMWRKRKEIGNFWVDLTRCLWRILLPISFVGAVLLMALGVIQNFNGFVNISTIAGGSQSIPGGPVASQEIIKMLGTNGGGFFNANSAHPFENPNLWTNLLEIIAMLAIPVCMTRTFGRMVGDLRQGYALVAAMFVLWVVSFILLVSFESFSPHATTQLAGAAMEGKETRFGIVWSSLFGGTATGTSTGAASSMYDSYTALGGMMLMLNMMFGEVSPGGVGGGLYSILVMAIVTVFIAGLLVGRTPEYLGKKIGPRQMKLASLYFLVTPIIVLAGTAISLAIPAARNSVEHTSLLNSGSHGFSELVYAFTSAANNNGSAFAGLTANTPWMNTALAVAMLLGRFVPIVLVLALAGSLAQQDKVPTTSGTLKTHRSLFVFLLVFVIIIISALTFFPTLALGPLAEGLVA</sequence>
<feature type="transmembrane region" description="Helical" evidence="9">
    <location>
        <begin position="484"/>
        <end position="505"/>
    </location>
</feature>
<dbReference type="AlphaFoldDB" id="A0AB39U525"/>
<keyword evidence="4 9" id="KW-0812">Transmembrane</keyword>
<evidence type="ECO:0000256" key="7">
    <source>
        <dbReference type="ARBA" id="ARBA00023065"/>
    </source>
</evidence>
<dbReference type="NCBIfam" id="TIGR00680">
    <property type="entry name" value="kdpA"/>
    <property type="match status" value="1"/>
</dbReference>
<dbReference type="RefSeq" id="WP_369343661.1">
    <property type="nucleotide sequence ID" value="NZ_CP129674.1"/>
</dbReference>
<dbReference type="PANTHER" id="PTHR30607">
    <property type="entry name" value="POTASSIUM-TRANSPORTING ATPASE A CHAIN"/>
    <property type="match status" value="1"/>
</dbReference>
<evidence type="ECO:0000256" key="4">
    <source>
        <dbReference type="ARBA" id="ARBA00022692"/>
    </source>
</evidence>
<dbReference type="GO" id="GO:0008556">
    <property type="term" value="F:P-type potassium transmembrane transporter activity"/>
    <property type="evidence" value="ECO:0007669"/>
    <property type="project" value="InterPro"/>
</dbReference>
<feature type="transmembrane region" description="Helical" evidence="9">
    <location>
        <begin position="128"/>
        <end position="150"/>
    </location>
</feature>
<protein>
    <recommendedName>
        <fullName evidence="9">Potassium-transporting ATPase potassium-binding subunit</fullName>
    </recommendedName>
    <alternativeName>
        <fullName evidence="9">ATP phosphohydrolase [potassium-transporting] A chain</fullName>
    </alternativeName>
    <alternativeName>
        <fullName evidence="9">Potassium-binding and translocating subunit A</fullName>
    </alternativeName>
    <alternativeName>
        <fullName evidence="9">Potassium-translocating ATPase A chain</fullName>
    </alternativeName>
</protein>
<feature type="transmembrane region" description="Helical" evidence="9">
    <location>
        <begin position="414"/>
        <end position="436"/>
    </location>
</feature>
<dbReference type="KEGG" id="baqk:QN215_07255"/>
<feature type="transmembrane region" description="Helical" evidence="9">
    <location>
        <begin position="280"/>
        <end position="302"/>
    </location>
</feature>
<feature type="transmembrane region" description="Helical" evidence="9">
    <location>
        <begin position="61"/>
        <end position="78"/>
    </location>
</feature>
<comment type="subunit">
    <text evidence="9">The system is composed of three essential subunits: KdpA, KdpB and KdpC.</text>
</comment>
<feature type="transmembrane region" description="Helical" evidence="9">
    <location>
        <begin position="373"/>
        <end position="393"/>
    </location>
</feature>
<evidence type="ECO:0000256" key="6">
    <source>
        <dbReference type="ARBA" id="ARBA00022989"/>
    </source>
</evidence>
<evidence type="ECO:0000256" key="5">
    <source>
        <dbReference type="ARBA" id="ARBA00022958"/>
    </source>
</evidence>
<proteinExistence type="inferred from homology"/>
<evidence type="ECO:0000256" key="2">
    <source>
        <dbReference type="ARBA" id="ARBA00022475"/>
    </source>
</evidence>
<feature type="transmembrane region" description="Helical" evidence="9">
    <location>
        <begin position="322"/>
        <end position="342"/>
    </location>
</feature>
<dbReference type="EMBL" id="CP129674">
    <property type="protein sequence ID" value="XDS44065.1"/>
    <property type="molecule type" value="Genomic_DNA"/>
</dbReference>
<dbReference type="Pfam" id="PF03814">
    <property type="entry name" value="KdpA"/>
    <property type="match status" value="1"/>
</dbReference>
<dbReference type="InterPro" id="IPR004623">
    <property type="entry name" value="KdpA"/>
</dbReference>
<keyword evidence="8 9" id="KW-0472">Membrane</keyword>
<dbReference type="GO" id="GO:0005886">
    <property type="term" value="C:plasma membrane"/>
    <property type="evidence" value="ECO:0007669"/>
    <property type="project" value="UniProtKB-SubCell"/>
</dbReference>
<reference evidence="10" key="1">
    <citation type="submission" date="2023-07" db="EMBL/GenBank/DDBJ databases">
        <title>Bifidobacterium aquikefiriaerophilum sp. nov. and Bifidobacterium eccum sp. nov., isolated from water kefir.</title>
        <authorList>
            <person name="Breselge S."/>
            <person name="Bellassi P."/>
            <person name="Barcenilla C."/>
            <person name="Alvarez-Ordonez A."/>
            <person name="Morelli L."/>
            <person name="Cotter P.D."/>
        </authorList>
    </citation>
    <scope>NUCLEOTIDE SEQUENCE</scope>
    <source>
        <strain evidence="10">WK041_4_12</strain>
    </source>
</reference>
<feature type="transmembrane region" description="Helical" evidence="9">
    <location>
        <begin position="526"/>
        <end position="548"/>
    </location>
</feature>
<evidence type="ECO:0000256" key="9">
    <source>
        <dbReference type="HAMAP-Rule" id="MF_00275"/>
    </source>
</evidence>
<gene>
    <name evidence="9 10" type="primary">kdpA</name>
    <name evidence="10" type="ORF">QN215_07255</name>
</gene>
<comment type="subcellular location">
    <subcellularLocation>
        <location evidence="9">Cell membrane</location>
        <topology evidence="9">Multi-pass membrane protein</topology>
    </subcellularLocation>
</comment>
<dbReference type="GO" id="GO:0030955">
    <property type="term" value="F:potassium ion binding"/>
    <property type="evidence" value="ECO:0007669"/>
    <property type="project" value="UniProtKB-UniRule"/>
</dbReference>
<keyword evidence="2 9" id="KW-1003">Cell membrane</keyword>
<evidence type="ECO:0000313" key="10">
    <source>
        <dbReference type="EMBL" id="XDS44065.1"/>
    </source>
</evidence>
<comment type="function">
    <text evidence="9">Part of the high-affinity ATP-driven potassium transport (or Kdp) system, which catalyzes the hydrolysis of ATP coupled with the electrogenic transport of potassium into the cytoplasm. This subunit binds the extracellular potassium ions and delivers the ions to the membrane domain of KdpB through an intramembrane tunnel.</text>
</comment>
<keyword evidence="6 9" id="KW-1133">Transmembrane helix</keyword>
<evidence type="ECO:0000256" key="3">
    <source>
        <dbReference type="ARBA" id="ARBA00022538"/>
    </source>
</evidence>
<comment type="similarity">
    <text evidence="9">Belongs to the KdpA family.</text>
</comment>
<feature type="transmembrane region" description="Helical" evidence="9">
    <location>
        <begin position="171"/>
        <end position="193"/>
    </location>
</feature>
<keyword evidence="5 9" id="KW-0630">Potassium</keyword>
<accession>A0AB39U525</accession>
<name>A0AB39U525_9BIFI</name>
<dbReference type="PANTHER" id="PTHR30607:SF2">
    <property type="entry name" value="POTASSIUM-TRANSPORTING ATPASE POTASSIUM-BINDING SUBUNIT"/>
    <property type="match status" value="1"/>
</dbReference>
<evidence type="ECO:0000256" key="1">
    <source>
        <dbReference type="ARBA" id="ARBA00022448"/>
    </source>
</evidence>
<dbReference type="HAMAP" id="MF_00275">
    <property type="entry name" value="KdpA"/>
    <property type="match status" value="1"/>
</dbReference>
<evidence type="ECO:0000256" key="8">
    <source>
        <dbReference type="ARBA" id="ARBA00023136"/>
    </source>
</evidence>
<organism evidence="10">
    <name type="scientific">Bifidobacterium aquikefiricola</name>
    <dbReference type="NCBI Taxonomy" id="3059038"/>
    <lineage>
        <taxon>Bacteria</taxon>
        <taxon>Bacillati</taxon>
        <taxon>Actinomycetota</taxon>
        <taxon>Actinomycetes</taxon>
        <taxon>Bifidobacteriales</taxon>
        <taxon>Bifidobacteriaceae</taxon>
        <taxon>Bifidobacterium</taxon>
    </lineage>
</organism>
<feature type="transmembrane region" description="Helical" evidence="9">
    <location>
        <begin position="85"/>
        <end position="108"/>
    </location>
</feature>
<keyword evidence="1 9" id="KW-0813">Transport</keyword>
<keyword evidence="7 9" id="KW-0406">Ion transport</keyword>
<keyword evidence="3 9" id="KW-0633">Potassium transport</keyword>
<dbReference type="PIRSF" id="PIRSF001294">
    <property type="entry name" value="K_ATPaseA"/>
    <property type="match status" value="1"/>
</dbReference>